<evidence type="ECO:0000256" key="8">
    <source>
        <dbReference type="ARBA" id="ARBA00022989"/>
    </source>
</evidence>
<dbReference type="Proteomes" id="UP000184600">
    <property type="component" value="Unassembled WGS sequence"/>
</dbReference>
<proteinExistence type="inferred from homology"/>
<feature type="region of interest" description="Disordered" evidence="11">
    <location>
        <begin position="57"/>
        <end position="79"/>
    </location>
</feature>
<evidence type="ECO:0000256" key="1">
    <source>
        <dbReference type="ARBA" id="ARBA00004383"/>
    </source>
</evidence>
<keyword evidence="14" id="KW-1185">Reference proteome</keyword>
<dbReference type="AlphaFoldDB" id="A0A1M7YUK0"/>
<dbReference type="PRINTS" id="PR01374">
    <property type="entry name" value="TONBPROTEIN"/>
</dbReference>
<dbReference type="GO" id="GO:0015031">
    <property type="term" value="P:protein transport"/>
    <property type="evidence" value="ECO:0007669"/>
    <property type="project" value="UniProtKB-UniRule"/>
</dbReference>
<dbReference type="Pfam" id="PF03544">
    <property type="entry name" value="TonB_C"/>
    <property type="match status" value="1"/>
</dbReference>
<dbReference type="GO" id="GO:0015891">
    <property type="term" value="P:siderophore transport"/>
    <property type="evidence" value="ECO:0007669"/>
    <property type="project" value="InterPro"/>
</dbReference>
<evidence type="ECO:0000313" key="14">
    <source>
        <dbReference type="Proteomes" id="UP000184600"/>
    </source>
</evidence>
<dbReference type="OrthoDB" id="1628901at2"/>
<evidence type="ECO:0000256" key="6">
    <source>
        <dbReference type="ARBA" id="ARBA00022692"/>
    </source>
</evidence>
<dbReference type="GO" id="GO:0030288">
    <property type="term" value="C:outer membrane-bounded periplasmic space"/>
    <property type="evidence" value="ECO:0007669"/>
    <property type="project" value="InterPro"/>
</dbReference>
<evidence type="ECO:0000256" key="4">
    <source>
        <dbReference type="ARBA" id="ARBA00022475"/>
    </source>
</evidence>
<evidence type="ECO:0000313" key="13">
    <source>
        <dbReference type="EMBL" id="SHO56176.1"/>
    </source>
</evidence>
<comment type="similarity">
    <text evidence="2 10">Belongs to the TonB family.</text>
</comment>
<gene>
    <name evidence="13" type="ORF">VQ7734_01945</name>
</gene>
<evidence type="ECO:0000259" key="12">
    <source>
        <dbReference type="PROSITE" id="PS52015"/>
    </source>
</evidence>
<comment type="function">
    <text evidence="10">Interacts with outer membrane receptor proteins that carry out high-affinity binding and energy dependent uptake into the periplasmic space of specific substrates. It could act to transduce energy from the cytoplasmic membrane to specific energy-requiring processes in the outer membrane, resulting in the release into the periplasm of ligands bound by these outer membrane proteins.</text>
</comment>
<accession>A0A1M7YUK0</accession>
<protein>
    <recommendedName>
        <fullName evidence="10">Protein TonB</fullName>
    </recommendedName>
</protein>
<keyword evidence="3 10" id="KW-0813">Transport</keyword>
<keyword evidence="6" id="KW-0812">Transmembrane</keyword>
<dbReference type="STRING" id="1117707.VQ7734_01945"/>
<evidence type="ECO:0000256" key="7">
    <source>
        <dbReference type="ARBA" id="ARBA00022927"/>
    </source>
</evidence>
<evidence type="ECO:0000256" key="5">
    <source>
        <dbReference type="ARBA" id="ARBA00022519"/>
    </source>
</evidence>
<keyword evidence="9" id="KW-0472">Membrane</keyword>
<evidence type="ECO:0000256" key="3">
    <source>
        <dbReference type="ARBA" id="ARBA00022448"/>
    </source>
</evidence>
<evidence type="ECO:0000256" key="9">
    <source>
        <dbReference type="ARBA" id="ARBA00023136"/>
    </source>
</evidence>
<dbReference type="InterPro" id="IPR006260">
    <property type="entry name" value="TonB/TolA_C"/>
</dbReference>
<dbReference type="Gene3D" id="3.30.1150.10">
    <property type="match status" value="1"/>
</dbReference>
<name>A0A1M7YUK0_9VIBR</name>
<keyword evidence="8" id="KW-1133">Transmembrane helix</keyword>
<keyword evidence="5 10" id="KW-0997">Cell inner membrane</keyword>
<dbReference type="InterPro" id="IPR037682">
    <property type="entry name" value="TonB_C"/>
</dbReference>
<dbReference type="InterPro" id="IPR051045">
    <property type="entry name" value="TonB-dependent_transducer"/>
</dbReference>
<dbReference type="GO" id="GO:0005886">
    <property type="term" value="C:plasma membrane"/>
    <property type="evidence" value="ECO:0007669"/>
    <property type="project" value="UniProtKB-SubCell"/>
</dbReference>
<feature type="domain" description="TonB C-terminal" evidence="12">
    <location>
        <begin position="119"/>
        <end position="211"/>
    </location>
</feature>
<evidence type="ECO:0000256" key="2">
    <source>
        <dbReference type="ARBA" id="ARBA00006555"/>
    </source>
</evidence>
<dbReference type="EMBL" id="FRFG01000022">
    <property type="protein sequence ID" value="SHO56176.1"/>
    <property type="molecule type" value="Genomic_DNA"/>
</dbReference>
<evidence type="ECO:0000256" key="10">
    <source>
        <dbReference type="RuleBase" id="RU362123"/>
    </source>
</evidence>
<dbReference type="PANTHER" id="PTHR33446:SF14">
    <property type="entry name" value="PROTEIN TONB"/>
    <property type="match status" value="1"/>
</dbReference>
<organism evidence="13 14">
    <name type="scientific">Vibrio quintilis</name>
    <dbReference type="NCBI Taxonomy" id="1117707"/>
    <lineage>
        <taxon>Bacteria</taxon>
        <taxon>Pseudomonadati</taxon>
        <taxon>Pseudomonadota</taxon>
        <taxon>Gammaproteobacteria</taxon>
        <taxon>Vibrionales</taxon>
        <taxon>Vibrionaceae</taxon>
        <taxon>Vibrio</taxon>
    </lineage>
</organism>
<comment type="subcellular location">
    <subcellularLocation>
        <location evidence="1 10">Cell inner membrane</location>
        <topology evidence="1 10">Single-pass membrane protein</topology>
        <orientation evidence="1 10">Periplasmic side</orientation>
    </subcellularLocation>
</comment>
<dbReference type="RefSeq" id="WP_073581898.1">
    <property type="nucleotide sequence ID" value="NZ_AP024897.1"/>
</dbReference>
<evidence type="ECO:0000256" key="11">
    <source>
        <dbReference type="SAM" id="MobiDB-lite"/>
    </source>
</evidence>
<dbReference type="PANTHER" id="PTHR33446">
    <property type="entry name" value="PROTEIN TONB-RELATED"/>
    <property type="match status" value="1"/>
</dbReference>
<dbReference type="PROSITE" id="PS52015">
    <property type="entry name" value="TONB_CTD"/>
    <property type="match status" value="1"/>
</dbReference>
<dbReference type="NCBIfam" id="TIGR01352">
    <property type="entry name" value="tonB_Cterm"/>
    <property type="match status" value="1"/>
</dbReference>
<keyword evidence="7 10" id="KW-0653">Protein transport</keyword>
<sequence length="211" mass="23581">MVRWIAAIPLALFVSLTLFSFMAWMVDNGVHRAAEQQPALRFNMFMTEKQETLQRRQRAVPEQPELPKVPKMAPSATLQTPQPVTQVSAALDLPASGVDTSIHGIRISGLTLSSGIGNTGSQQAIALYQVKPQYPARALRRNIEGTVTLQFDIDESGKAKNIRVINSQPGRIFDRSARRAISRWKFKPRVVNGKTVRQQGMTQTIKFEIEK</sequence>
<keyword evidence="4 10" id="KW-1003">Cell membrane</keyword>
<dbReference type="SUPFAM" id="SSF74653">
    <property type="entry name" value="TolA/TonB C-terminal domain"/>
    <property type="match status" value="1"/>
</dbReference>
<dbReference type="InterPro" id="IPR003538">
    <property type="entry name" value="TonB"/>
</dbReference>
<dbReference type="GO" id="GO:0031992">
    <property type="term" value="F:energy transducer activity"/>
    <property type="evidence" value="ECO:0007669"/>
    <property type="project" value="InterPro"/>
</dbReference>
<dbReference type="GO" id="GO:0055085">
    <property type="term" value="P:transmembrane transport"/>
    <property type="evidence" value="ECO:0007669"/>
    <property type="project" value="InterPro"/>
</dbReference>
<keyword evidence="10" id="KW-0735">Signal-anchor</keyword>
<reference evidence="14" key="1">
    <citation type="submission" date="2016-12" db="EMBL/GenBank/DDBJ databases">
        <authorList>
            <person name="Rodrigo-Torres L."/>
            <person name="Arahal R.D."/>
            <person name="Lucena T."/>
        </authorList>
    </citation>
    <scope>NUCLEOTIDE SEQUENCE [LARGE SCALE GENOMIC DNA]</scope>
</reference>